<protein>
    <submittedName>
        <fullName evidence="3">Flp pilus assembly protein TadG</fullName>
    </submittedName>
</protein>
<sequence length="129" mass="13255">MSRASERGAVAVEFAIVAPILVMVLLGIMEFSRAYNAQASLAAAAREGVRVMAISNNVTAARTAAKSTSVSLQPQLVDTNIAFKNLDTGTATCAPGHRMSVTITYNLSTMTGIAGPFAMTGKGAMLCGG</sequence>
<dbReference type="RefSeq" id="WP_310109210.1">
    <property type="nucleotide sequence ID" value="NZ_JAVDTN010000001.1"/>
</dbReference>
<evidence type="ECO:0000313" key="3">
    <source>
        <dbReference type="EMBL" id="MDR7162335.1"/>
    </source>
</evidence>
<keyword evidence="1" id="KW-0472">Membrane</keyword>
<reference evidence="3" key="1">
    <citation type="submission" date="2023-07" db="EMBL/GenBank/DDBJ databases">
        <title>Sorghum-associated microbial communities from plants grown in Nebraska, USA.</title>
        <authorList>
            <person name="Schachtman D."/>
        </authorList>
    </citation>
    <scope>NUCLEOTIDE SEQUENCE</scope>
    <source>
        <strain evidence="3">BE261</strain>
    </source>
</reference>
<evidence type="ECO:0000256" key="1">
    <source>
        <dbReference type="SAM" id="Phobius"/>
    </source>
</evidence>
<evidence type="ECO:0000313" key="4">
    <source>
        <dbReference type="Proteomes" id="UP001262032"/>
    </source>
</evidence>
<dbReference type="InterPro" id="IPR012495">
    <property type="entry name" value="TadE-like_dom"/>
</dbReference>
<comment type="caution">
    <text evidence="3">The sequence shown here is derived from an EMBL/GenBank/DDBJ whole genome shotgun (WGS) entry which is preliminary data.</text>
</comment>
<dbReference type="GeneID" id="97421046"/>
<accession>A0AAW8N6N5</accession>
<dbReference type="AlphaFoldDB" id="A0AAW8N6N5"/>
<dbReference type="EMBL" id="JAVDWN010000001">
    <property type="protein sequence ID" value="MDR7162335.1"/>
    <property type="molecule type" value="Genomic_DNA"/>
</dbReference>
<feature type="domain" description="TadE-like" evidence="2">
    <location>
        <begin position="8"/>
        <end position="50"/>
    </location>
</feature>
<keyword evidence="1" id="KW-1133">Transmembrane helix</keyword>
<evidence type="ECO:0000259" key="2">
    <source>
        <dbReference type="Pfam" id="PF07811"/>
    </source>
</evidence>
<proteinExistence type="predicted"/>
<dbReference type="Proteomes" id="UP001262032">
    <property type="component" value="Unassembled WGS sequence"/>
</dbReference>
<organism evidence="3 4">
    <name type="scientific">Pseudarthrobacter oxydans</name>
    <name type="common">Arthrobacter oxydans</name>
    <dbReference type="NCBI Taxonomy" id="1671"/>
    <lineage>
        <taxon>Bacteria</taxon>
        <taxon>Bacillati</taxon>
        <taxon>Actinomycetota</taxon>
        <taxon>Actinomycetes</taxon>
        <taxon>Micrococcales</taxon>
        <taxon>Micrococcaceae</taxon>
        <taxon>Pseudarthrobacter</taxon>
    </lineage>
</organism>
<gene>
    <name evidence="3" type="ORF">J2X12_000336</name>
</gene>
<keyword evidence="1" id="KW-0812">Transmembrane</keyword>
<name>A0AAW8N6N5_PSEOX</name>
<feature type="transmembrane region" description="Helical" evidence="1">
    <location>
        <begin position="9"/>
        <end position="29"/>
    </location>
</feature>
<dbReference type="Pfam" id="PF07811">
    <property type="entry name" value="TadE"/>
    <property type="match status" value="1"/>
</dbReference>